<dbReference type="Proteomes" id="UP000652219">
    <property type="component" value="Unassembled WGS sequence"/>
</dbReference>
<evidence type="ECO:0000313" key="3">
    <source>
        <dbReference type="Proteomes" id="UP000652219"/>
    </source>
</evidence>
<evidence type="ECO:0000313" key="2">
    <source>
        <dbReference type="EMBL" id="KAF6810783.1"/>
    </source>
</evidence>
<sequence>MHRHQWPTRPTAHAQDRETPAALVNTCSIRHNNAILQPSKPPETISALTLSSDTDTDATTATATITAAAAADSVSTRPNAESDNRDHAASENPTFTTASGPPAGIINPFDLSASKSSGPRHVLVRIDGDAGSYLGGIANQPATQDLDLPTEINGSQSVTNGDVVQTGWTVDYYGLSRTAQEYGNGVGWRSQEAEALADTQGGHFGWPRKFVCSLCSLRWNAVPLPGKVIRGDVSQKDRIDLRIVSLRGNRKQPNPPDSRKDPTFSRLGCSELHYYLDHEGSGNDPCVRGLCQTCRPISILPDSQPTTHCCPPQVAEPGFLKEIYRCIMDNCSFLTDTRREMKAHLHSPRKNGHKAYLSALAARIEHGQPLSAVDKEVSSRLMLMFNDRDARGQKSISQPINTVLGPEDISSPAILREHTQWMSYLGLHTPELHRRDFFDPRTNQWYYREYNLDDDFEDACENIRIVSHATGRAVKASDFMWR</sequence>
<dbReference type="EMBL" id="WIGN01000082">
    <property type="protein sequence ID" value="KAF6810783.1"/>
    <property type="molecule type" value="Genomic_DNA"/>
</dbReference>
<name>A0A8H6MWF6_9PEZI</name>
<proteinExistence type="predicted"/>
<keyword evidence="3" id="KW-1185">Reference proteome</keyword>
<dbReference type="AlphaFoldDB" id="A0A8H6MWF6"/>
<comment type="caution">
    <text evidence="2">The sequence shown here is derived from an EMBL/GenBank/DDBJ whole genome shotgun (WGS) entry which is preliminary data.</text>
</comment>
<feature type="compositionally biased region" description="Basic and acidic residues" evidence="1">
    <location>
        <begin position="80"/>
        <end position="89"/>
    </location>
</feature>
<gene>
    <name evidence="2" type="ORF">CSOJ01_06115</name>
</gene>
<organism evidence="2 3">
    <name type="scientific">Colletotrichum sojae</name>
    <dbReference type="NCBI Taxonomy" id="2175907"/>
    <lineage>
        <taxon>Eukaryota</taxon>
        <taxon>Fungi</taxon>
        <taxon>Dikarya</taxon>
        <taxon>Ascomycota</taxon>
        <taxon>Pezizomycotina</taxon>
        <taxon>Sordariomycetes</taxon>
        <taxon>Hypocreomycetidae</taxon>
        <taxon>Glomerellales</taxon>
        <taxon>Glomerellaceae</taxon>
        <taxon>Colletotrichum</taxon>
        <taxon>Colletotrichum orchidearum species complex</taxon>
    </lineage>
</organism>
<accession>A0A8H6MWF6</accession>
<protein>
    <submittedName>
        <fullName evidence="2">Uncharacterized protein</fullName>
    </submittedName>
</protein>
<feature type="region of interest" description="Disordered" evidence="1">
    <location>
        <begin position="68"/>
        <end position="111"/>
    </location>
</feature>
<reference evidence="2 3" key="1">
    <citation type="journal article" date="2020" name="Phytopathology">
        <title>Genome Sequence Resources of Colletotrichum truncatum, C. plurivorum, C. musicola, and C. sojae: Four Species Pathogenic to Soybean (Glycine max).</title>
        <authorList>
            <person name="Rogerio F."/>
            <person name="Boufleur T.R."/>
            <person name="Ciampi-Guillardi M."/>
            <person name="Sukno S.A."/>
            <person name="Thon M.R."/>
            <person name="Massola Junior N.S."/>
            <person name="Baroncelli R."/>
        </authorList>
    </citation>
    <scope>NUCLEOTIDE SEQUENCE [LARGE SCALE GENOMIC DNA]</scope>
    <source>
        <strain evidence="2 3">LFN0009</strain>
    </source>
</reference>
<evidence type="ECO:0000256" key="1">
    <source>
        <dbReference type="SAM" id="MobiDB-lite"/>
    </source>
</evidence>